<feature type="transmembrane region" description="Helical" evidence="9">
    <location>
        <begin position="248"/>
        <end position="270"/>
    </location>
</feature>
<evidence type="ECO:0000256" key="4">
    <source>
        <dbReference type="ARBA" id="ARBA00022475"/>
    </source>
</evidence>
<evidence type="ECO:0000313" key="12">
    <source>
        <dbReference type="Proteomes" id="UP000542674"/>
    </source>
</evidence>
<dbReference type="Proteomes" id="UP000542674">
    <property type="component" value="Unassembled WGS sequence"/>
</dbReference>
<evidence type="ECO:0000256" key="1">
    <source>
        <dbReference type="ARBA" id="ARBA00004651"/>
    </source>
</evidence>
<keyword evidence="3" id="KW-0813">Transport</keyword>
<feature type="transmembrane region" description="Helical" evidence="9">
    <location>
        <begin position="105"/>
        <end position="127"/>
    </location>
</feature>
<feature type="transmembrane region" description="Helical" evidence="9">
    <location>
        <begin position="50"/>
        <end position="68"/>
    </location>
</feature>
<dbReference type="SUPFAM" id="SSF103473">
    <property type="entry name" value="MFS general substrate transporter"/>
    <property type="match status" value="1"/>
</dbReference>
<feature type="transmembrane region" description="Helical" evidence="9">
    <location>
        <begin position="17"/>
        <end position="38"/>
    </location>
</feature>
<accession>A0A7W7WWV5</accession>
<organism evidence="11 12">
    <name type="scientific">Saccharothrix violaceirubra</name>
    <dbReference type="NCBI Taxonomy" id="413306"/>
    <lineage>
        <taxon>Bacteria</taxon>
        <taxon>Bacillati</taxon>
        <taxon>Actinomycetota</taxon>
        <taxon>Actinomycetes</taxon>
        <taxon>Pseudonocardiales</taxon>
        <taxon>Pseudonocardiaceae</taxon>
        <taxon>Saccharothrix</taxon>
    </lineage>
</organism>
<keyword evidence="8 9" id="KW-0472">Membrane</keyword>
<dbReference type="RefSeq" id="WP_312865681.1">
    <property type="nucleotide sequence ID" value="NZ_BAABAI010000002.1"/>
</dbReference>
<evidence type="ECO:0000259" key="10">
    <source>
        <dbReference type="PROSITE" id="PS50850"/>
    </source>
</evidence>
<keyword evidence="7 9" id="KW-1133">Transmembrane helix</keyword>
<keyword evidence="4" id="KW-1003">Cell membrane</keyword>
<evidence type="ECO:0000256" key="6">
    <source>
        <dbReference type="ARBA" id="ARBA00022692"/>
    </source>
</evidence>
<dbReference type="InterPro" id="IPR011701">
    <property type="entry name" value="MFS"/>
</dbReference>
<feature type="transmembrane region" description="Helical" evidence="9">
    <location>
        <begin position="172"/>
        <end position="191"/>
    </location>
</feature>
<dbReference type="GO" id="GO:0005886">
    <property type="term" value="C:plasma membrane"/>
    <property type="evidence" value="ECO:0007669"/>
    <property type="project" value="UniProtKB-SubCell"/>
</dbReference>
<evidence type="ECO:0000313" key="11">
    <source>
        <dbReference type="EMBL" id="MBB4965988.1"/>
    </source>
</evidence>
<name>A0A7W7WWV5_9PSEU</name>
<evidence type="ECO:0000256" key="8">
    <source>
        <dbReference type="ARBA" id="ARBA00023136"/>
    </source>
</evidence>
<dbReference type="Pfam" id="PF07690">
    <property type="entry name" value="MFS_1"/>
    <property type="match status" value="2"/>
</dbReference>
<protein>
    <submittedName>
        <fullName evidence="11">SET family sugar efflux transporter-like MFS transporter</fullName>
    </submittedName>
</protein>
<dbReference type="GO" id="GO:0022857">
    <property type="term" value="F:transmembrane transporter activity"/>
    <property type="evidence" value="ECO:0007669"/>
    <property type="project" value="InterPro"/>
</dbReference>
<feature type="transmembrane region" description="Helical" evidence="9">
    <location>
        <begin position="148"/>
        <end position="166"/>
    </location>
</feature>
<feature type="transmembrane region" description="Helical" evidence="9">
    <location>
        <begin position="212"/>
        <end position="236"/>
    </location>
</feature>
<keyword evidence="12" id="KW-1185">Reference proteome</keyword>
<gene>
    <name evidence="11" type="ORF">F4559_003347</name>
</gene>
<evidence type="ECO:0000256" key="7">
    <source>
        <dbReference type="ARBA" id="ARBA00022989"/>
    </source>
</evidence>
<dbReference type="PANTHER" id="PTHR23535:SF2">
    <property type="entry name" value="SUGAR EFFLUX TRANSPORTER A-RELATED"/>
    <property type="match status" value="1"/>
</dbReference>
<feature type="domain" description="Major facilitator superfamily (MFS) profile" evidence="10">
    <location>
        <begin position="211"/>
        <end position="388"/>
    </location>
</feature>
<feature type="transmembrane region" description="Helical" evidence="9">
    <location>
        <begin position="302"/>
        <end position="324"/>
    </location>
</feature>
<comment type="caution">
    <text evidence="11">The sequence shown here is derived from an EMBL/GenBank/DDBJ whole genome shotgun (WGS) entry which is preliminary data.</text>
</comment>
<proteinExistence type="inferred from homology"/>
<feature type="transmembrane region" description="Helical" evidence="9">
    <location>
        <begin position="336"/>
        <end position="360"/>
    </location>
</feature>
<feature type="transmembrane region" description="Helical" evidence="9">
    <location>
        <begin position="366"/>
        <end position="384"/>
    </location>
</feature>
<feature type="transmembrane region" description="Helical" evidence="9">
    <location>
        <begin position="80"/>
        <end position="99"/>
    </location>
</feature>
<reference evidence="11 12" key="1">
    <citation type="submission" date="2020-08" db="EMBL/GenBank/DDBJ databases">
        <title>Sequencing the genomes of 1000 actinobacteria strains.</title>
        <authorList>
            <person name="Klenk H.-P."/>
        </authorList>
    </citation>
    <scope>NUCLEOTIDE SEQUENCE [LARGE SCALE GENOMIC DNA]</scope>
    <source>
        <strain evidence="11 12">DSM 45084</strain>
    </source>
</reference>
<dbReference type="PANTHER" id="PTHR23535">
    <property type="entry name" value="SUGAR EFFLUX TRANSPORTER A-RELATED"/>
    <property type="match status" value="1"/>
</dbReference>
<dbReference type="InterPro" id="IPR036259">
    <property type="entry name" value="MFS_trans_sf"/>
</dbReference>
<evidence type="ECO:0000256" key="5">
    <source>
        <dbReference type="ARBA" id="ARBA00022597"/>
    </source>
</evidence>
<dbReference type="EMBL" id="JACHJS010000001">
    <property type="protein sequence ID" value="MBB4965988.1"/>
    <property type="molecule type" value="Genomic_DNA"/>
</dbReference>
<comment type="subcellular location">
    <subcellularLocation>
        <location evidence="1">Cell membrane</location>
        <topology evidence="1">Multi-pass membrane protein</topology>
    </subcellularLocation>
</comment>
<dbReference type="InterPro" id="IPR020846">
    <property type="entry name" value="MFS_dom"/>
</dbReference>
<evidence type="ECO:0000256" key="9">
    <source>
        <dbReference type="SAM" id="Phobius"/>
    </source>
</evidence>
<keyword evidence="6 9" id="KW-0812">Transmembrane</keyword>
<feature type="transmembrane region" description="Helical" evidence="9">
    <location>
        <begin position="277"/>
        <end position="296"/>
    </location>
</feature>
<sequence length="388" mass="40430">MSAPTVVPARSGRFAPLLAVSFLIGTGYALAMPFLSLFLVRELDSGPVEVGAFLLSTAVVSLVVGTVVGHWSDRRPARRLLLGTATLVGAVGYVLYAVLRNYWGLLAVQLTLISFSGVVLPQIYAYAREMLLGSPRAPLATSTVRMMVSVAWVGGPPLAALLIQTVGFDGLYLAGAAVYLASSLVVWTMLPEPRPIVVTTPADEGGGGRRELYFAMAAMVLLQAGTGVTSSAMPLFVTEDLHGSTSDVGLVFGVCAALEIPLMVGLGALAMRFKPRTIVLVGGAFALAYHAVGLGATSMWQIIAAQALHAVMISAVMGVGISYFQDLVPDRPGYASTMVASSFKISAMVGGPLFAVAQQLGYRSSFGMGLGMATVGLVLLMAGAKRPR</sequence>
<dbReference type="PROSITE" id="PS50850">
    <property type="entry name" value="MFS"/>
    <property type="match status" value="1"/>
</dbReference>
<dbReference type="CDD" id="cd17471">
    <property type="entry name" value="MFS_Set"/>
    <property type="match status" value="1"/>
</dbReference>
<dbReference type="Gene3D" id="1.20.1250.20">
    <property type="entry name" value="MFS general substrate transporter like domains"/>
    <property type="match status" value="2"/>
</dbReference>
<comment type="similarity">
    <text evidence="2">Belongs to the major facilitator superfamily. Set transporter family.</text>
</comment>
<evidence type="ECO:0000256" key="3">
    <source>
        <dbReference type="ARBA" id="ARBA00022448"/>
    </source>
</evidence>
<keyword evidence="5" id="KW-0762">Sugar transport</keyword>
<evidence type="ECO:0000256" key="2">
    <source>
        <dbReference type="ARBA" id="ARBA00006523"/>
    </source>
</evidence>
<dbReference type="AlphaFoldDB" id="A0A7W7WWV5"/>